<dbReference type="SUPFAM" id="SSF53850">
    <property type="entry name" value="Periplasmic binding protein-like II"/>
    <property type="match status" value="1"/>
</dbReference>
<dbReference type="PANTHER" id="PTHR35936:SF17">
    <property type="entry name" value="ARGININE-BINDING EXTRACELLULAR PROTEIN ARTP"/>
    <property type="match status" value="1"/>
</dbReference>
<dbReference type="SMART" id="SM00062">
    <property type="entry name" value="PBPb"/>
    <property type="match status" value="1"/>
</dbReference>
<keyword evidence="3 5" id="KW-0732">Signal</keyword>
<protein>
    <submittedName>
        <fullName evidence="7">Amino acid ABC transporter substrate-binding protein, PAAT family (TC 3.A.1.3.-)</fullName>
    </submittedName>
</protein>
<evidence type="ECO:0000313" key="8">
    <source>
        <dbReference type="Proteomes" id="UP000198765"/>
    </source>
</evidence>
<dbReference type="AlphaFoldDB" id="A0A1A8ZVK7"/>
<evidence type="ECO:0000313" key="7">
    <source>
        <dbReference type="EMBL" id="SBT47908.1"/>
    </source>
</evidence>
<reference evidence="7 8" key="1">
    <citation type="submission" date="2016-06" db="EMBL/GenBank/DDBJ databases">
        <authorList>
            <person name="Kjaerup R.B."/>
            <person name="Dalgaard T.S."/>
            <person name="Juul-Madsen H.R."/>
        </authorList>
    </citation>
    <scope>NUCLEOTIDE SEQUENCE [LARGE SCALE GENOMIC DNA]</scope>
    <source>
        <strain evidence="7 8">DSM 45248</strain>
    </source>
</reference>
<comment type="similarity">
    <text evidence="2 4">Belongs to the bacterial solute-binding protein 3 family.</text>
</comment>
<dbReference type="PATRIC" id="fig|299146.4.peg.3150"/>
<dbReference type="OrthoDB" id="4633994at2"/>
<dbReference type="Pfam" id="PF00497">
    <property type="entry name" value="SBP_bac_3"/>
    <property type="match status" value="1"/>
</dbReference>
<dbReference type="RefSeq" id="WP_091195948.1">
    <property type="nucleotide sequence ID" value="NZ_LT594324.1"/>
</dbReference>
<organism evidence="7 8">
    <name type="scientific">Micromonospora narathiwatensis</name>
    <dbReference type="NCBI Taxonomy" id="299146"/>
    <lineage>
        <taxon>Bacteria</taxon>
        <taxon>Bacillati</taxon>
        <taxon>Actinomycetota</taxon>
        <taxon>Actinomycetes</taxon>
        <taxon>Micromonosporales</taxon>
        <taxon>Micromonosporaceae</taxon>
        <taxon>Micromonospora</taxon>
    </lineage>
</organism>
<dbReference type="GO" id="GO:0030313">
    <property type="term" value="C:cell envelope"/>
    <property type="evidence" value="ECO:0007669"/>
    <property type="project" value="UniProtKB-SubCell"/>
</dbReference>
<proteinExistence type="inferred from homology"/>
<evidence type="ECO:0000259" key="6">
    <source>
        <dbReference type="SMART" id="SM00062"/>
    </source>
</evidence>
<dbReference type="InterPro" id="IPR001638">
    <property type="entry name" value="Solute-binding_3/MltF_N"/>
</dbReference>
<dbReference type="Proteomes" id="UP000198765">
    <property type="component" value="Chromosome I"/>
</dbReference>
<evidence type="ECO:0000256" key="5">
    <source>
        <dbReference type="SAM" id="SignalP"/>
    </source>
</evidence>
<evidence type="ECO:0000256" key="2">
    <source>
        <dbReference type="ARBA" id="ARBA00010333"/>
    </source>
</evidence>
<dbReference type="EMBL" id="LT594324">
    <property type="protein sequence ID" value="SBT47908.1"/>
    <property type="molecule type" value="Genomic_DNA"/>
</dbReference>
<dbReference type="PANTHER" id="PTHR35936">
    <property type="entry name" value="MEMBRANE-BOUND LYTIC MUREIN TRANSGLYCOSYLASE F"/>
    <property type="match status" value="1"/>
</dbReference>
<feature type="signal peptide" evidence="5">
    <location>
        <begin position="1"/>
        <end position="25"/>
    </location>
</feature>
<comment type="subcellular location">
    <subcellularLocation>
        <location evidence="1">Cell envelope</location>
    </subcellularLocation>
</comment>
<sequence>MRNLNGGRRAAMGVAGAAVLLLSLAACGEKENAGTPGGGPSVTASADADLAAKVPDAIKADGVIKVGTDSTYAPAEFLDNDGSTVIGFDVELFNAVAQKLGLKAEYESAPFDAILPGVDSGKYEVGVSSFTINAERLKSVNMVSYFSAGTQWATKKGNPGGVDNENACGKKIAVQTGTVQVDDITARSKKCTDAGKPAITIDQYQAQSDATAAVVSGKDDAMLADSPVGAYAVKQSGGQLELLGDIYESAPYGYAVKKDQQAFAEVLKEAVQAVIADGTYKAALEKWGVEGGAVTSSELNPAG</sequence>
<gene>
    <name evidence="7" type="ORF">GA0070621_3031</name>
</gene>
<keyword evidence="8" id="KW-1185">Reference proteome</keyword>
<evidence type="ECO:0000256" key="4">
    <source>
        <dbReference type="RuleBase" id="RU003744"/>
    </source>
</evidence>
<dbReference type="Gene3D" id="3.40.190.10">
    <property type="entry name" value="Periplasmic binding protein-like II"/>
    <property type="match status" value="2"/>
</dbReference>
<evidence type="ECO:0000256" key="3">
    <source>
        <dbReference type="ARBA" id="ARBA00022729"/>
    </source>
</evidence>
<dbReference type="PROSITE" id="PS51257">
    <property type="entry name" value="PROKAR_LIPOPROTEIN"/>
    <property type="match status" value="1"/>
</dbReference>
<dbReference type="CDD" id="cd01004">
    <property type="entry name" value="PBP2_MidA_like"/>
    <property type="match status" value="1"/>
</dbReference>
<dbReference type="InterPro" id="IPR018313">
    <property type="entry name" value="SBP_3_CS"/>
</dbReference>
<accession>A0A1A8ZVK7</accession>
<dbReference type="PROSITE" id="PS01039">
    <property type="entry name" value="SBP_BACTERIAL_3"/>
    <property type="match status" value="1"/>
</dbReference>
<evidence type="ECO:0000256" key="1">
    <source>
        <dbReference type="ARBA" id="ARBA00004196"/>
    </source>
</evidence>
<feature type="domain" description="Solute-binding protein family 3/N-terminal" evidence="6">
    <location>
        <begin position="63"/>
        <end position="291"/>
    </location>
</feature>
<name>A0A1A8ZVK7_9ACTN</name>
<feature type="chain" id="PRO_5038633098" evidence="5">
    <location>
        <begin position="26"/>
        <end position="303"/>
    </location>
</feature>